<dbReference type="GO" id="GO:0008094">
    <property type="term" value="F:ATP-dependent activity, acting on DNA"/>
    <property type="evidence" value="ECO:0007669"/>
    <property type="project" value="TreeGrafter"/>
</dbReference>
<proteinExistence type="predicted"/>
<gene>
    <name evidence="3" type="ORF">JKP88DRAFT_263963</name>
</gene>
<dbReference type="GO" id="GO:0042148">
    <property type="term" value="P:DNA strand invasion"/>
    <property type="evidence" value="ECO:0007669"/>
    <property type="project" value="TreeGrafter"/>
</dbReference>
<dbReference type="InterPro" id="IPR027417">
    <property type="entry name" value="P-loop_NTPase"/>
</dbReference>
<feature type="domain" description="Rad51-like C-terminal" evidence="2">
    <location>
        <begin position="84"/>
        <end position="251"/>
    </location>
</feature>
<evidence type="ECO:0000256" key="1">
    <source>
        <dbReference type="ARBA" id="ARBA00023125"/>
    </source>
</evidence>
<dbReference type="PANTHER" id="PTHR22942">
    <property type="entry name" value="RECA/RAD51/RADA DNA STRAND-PAIRING FAMILY MEMBER"/>
    <property type="match status" value="1"/>
</dbReference>
<dbReference type="GO" id="GO:0000150">
    <property type="term" value="F:DNA strand exchange activity"/>
    <property type="evidence" value="ECO:0007669"/>
    <property type="project" value="TreeGrafter"/>
</dbReference>
<dbReference type="GO" id="GO:0000166">
    <property type="term" value="F:nucleotide binding"/>
    <property type="evidence" value="ECO:0007669"/>
    <property type="project" value="InterPro"/>
</dbReference>
<dbReference type="Gene3D" id="3.40.50.300">
    <property type="entry name" value="P-loop containing nucleotide triphosphate hydrolases"/>
    <property type="match status" value="1"/>
</dbReference>
<dbReference type="Proteomes" id="UP000664859">
    <property type="component" value="Unassembled WGS sequence"/>
</dbReference>
<comment type="caution">
    <text evidence="3">The sequence shown here is derived from an EMBL/GenBank/DDBJ whole genome shotgun (WGS) entry which is preliminary data.</text>
</comment>
<dbReference type="InterPro" id="IPR013632">
    <property type="entry name" value="Rad51_C"/>
</dbReference>
<dbReference type="InterPro" id="IPR010995">
    <property type="entry name" value="DNA_repair_Rad51/TF_NusA_a-hlx"/>
</dbReference>
<dbReference type="AlphaFoldDB" id="A0A835YT96"/>
<evidence type="ECO:0000313" key="4">
    <source>
        <dbReference type="Proteomes" id="UP000664859"/>
    </source>
</evidence>
<evidence type="ECO:0000313" key="3">
    <source>
        <dbReference type="EMBL" id="KAG5180268.1"/>
    </source>
</evidence>
<protein>
    <submittedName>
        <fullName evidence="3">RecA family ATPase Dmc1</fullName>
    </submittedName>
</protein>
<evidence type="ECO:0000259" key="2">
    <source>
        <dbReference type="Pfam" id="PF08423"/>
    </source>
</evidence>
<dbReference type="SUPFAM" id="SSF47794">
    <property type="entry name" value="Rad51 N-terminal domain-like"/>
    <property type="match status" value="1"/>
</dbReference>
<reference evidence="3" key="1">
    <citation type="submission" date="2021-02" db="EMBL/GenBank/DDBJ databases">
        <title>First Annotated Genome of the Yellow-green Alga Tribonema minus.</title>
        <authorList>
            <person name="Mahan K.M."/>
        </authorList>
    </citation>
    <scope>NUCLEOTIDE SEQUENCE</scope>
    <source>
        <strain evidence="3">UTEX B ZZ1240</strain>
    </source>
</reference>
<dbReference type="GO" id="GO:0000730">
    <property type="term" value="P:DNA recombinase assembly"/>
    <property type="evidence" value="ECO:0007669"/>
    <property type="project" value="TreeGrafter"/>
</dbReference>
<keyword evidence="4" id="KW-1185">Reference proteome</keyword>
<sequence length="258" mass="28498">MYTKTEHNVGQFEFVIPVEVLAQHGIDPGDIHELRDAGIATVGLLRAAPLKILRDIRGFSEKTVAQILQTARKVDPEADGIMFRKTVMRITTDNQDLDSFLGGGVATGSITEFPDKFWTCKTHIIDGPAGRGCGGCVVFIDTENVFKPELIGNIAKRFGVNGNEVLKNLYHCQPDNHEQQMDYAINAAGLLAADSGPVRLIIVDSITLWRTDLCARGELAERQQKLIDNAEKHRTCLNNLAQEFNLAVMVVKPLHVHD</sequence>
<dbReference type="GO" id="GO:0006312">
    <property type="term" value="P:mitotic recombination"/>
    <property type="evidence" value="ECO:0007669"/>
    <property type="project" value="TreeGrafter"/>
</dbReference>
<dbReference type="SUPFAM" id="SSF52540">
    <property type="entry name" value="P-loop containing nucleoside triphosphate hydrolases"/>
    <property type="match status" value="1"/>
</dbReference>
<dbReference type="Pfam" id="PF08423">
    <property type="entry name" value="Rad51"/>
    <property type="match status" value="1"/>
</dbReference>
<dbReference type="Gene3D" id="1.10.150.20">
    <property type="entry name" value="5' to 3' exonuclease, C-terminal subdomain"/>
    <property type="match status" value="1"/>
</dbReference>
<name>A0A835YT96_9STRA</name>
<dbReference type="EMBL" id="JAFCMP010000401">
    <property type="protein sequence ID" value="KAG5180268.1"/>
    <property type="molecule type" value="Genomic_DNA"/>
</dbReference>
<keyword evidence="1" id="KW-0238">DNA-binding</keyword>
<dbReference type="PANTHER" id="PTHR22942:SF30">
    <property type="entry name" value="MEIOTIC RECOMBINATION PROTEIN DMC1_LIM15 HOMOLOG"/>
    <property type="match status" value="1"/>
</dbReference>
<dbReference type="OrthoDB" id="336321at2759"/>
<accession>A0A835YT96</accession>
<dbReference type="GO" id="GO:0003697">
    <property type="term" value="F:single-stranded DNA binding"/>
    <property type="evidence" value="ECO:0007669"/>
    <property type="project" value="TreeGrafter"/>
</dbReference>
<organism evidence="3 4">
    <name type="scientific">Tribonema minus</name>
    <dbReference type="NCBI Taxonomy" id="303371"/>
    <lineage>
        <taxon>Eukaryota</taxon>
        <taxon>Sar</taxon>
        <taxon>Stramenopiles</taxon>
        <taxon>Ochrophyta</taxon>
        <taxon>PX clade</taxon>
        <taxon>Xanthophyceae</taxon>
        <taxon>Tribonematales</taxon>
        <taxon>Tribonemataceae</taxon>
        <taxon>Tribonema</taxon>
    </lineage>
</organism>
<dbReference type="GO" id="GO:0003690">
    <property type="term" value="F:double-stranded DNA binding"/>
    <property type="evidence" value="ECO:0007669"/>
    <property type="project" value="TreeGrafter"/>
</dbReference>